<sequence length="113" mass="12591">MSSNSVAQRVLLFNVVALPGILYTGKQFIPAKETLRKLTNLQKQFVCSTTTDPTRHKLNPALVFSPGEEGGLGLQDIQLALQATRCNLADKWLQGEKDLYKTAWRAKPPTKQH</sequence>
<dbReference type="AlphaFoldDB" id="W2LQD8"/>
<protein>
    <submittedName>
        <fullName evidence="1">Uncharacterized protein</fullName>
    </submittedName>
</protein>
<organism evidence="1">
    <name type="scientific">Phytophthora nicotianae</name>
    <name type="common">Potato buckeye rot agent</name>
    <name type="synonym">Phytophthora parasitica</name>
    <dbReference type="NCBI Taxonomy" id="4792"/>
    <lineage>
        <taxon>Eukaryota</taxon>
        <taxon>Sar</taxon>
        <taxon>Stramenopiles</taxon>
        <taxon>Oomycota</taxon>
        <taxon>Peronosporomycetes</taxon>
        <taxon>Peronosporales</taxon>
        <taxon>Peronosporaceae</taxon>
        <taxon>Phytophthora</taxon>
    </lineage>
</organism>
<reference evidence="1" key="1">
    <citation type="submission" date="2013-11" db="EMBL/GenBank/DDBJ databases">
        <title>The Genome Sequence of Phytophthora parasitica CHvinca01.</title>
        <authorList>
            <consortium name="The Broad Institute Genomics Platform"/>
            <person name="Russ C."/>
            <person name="Tyler B."/>
            <person name="Panabieres F."/>
            <person name="Shan W."/>
            <person name="Tripathy S."/>
            <person name="Grunwald N."/>
            <person name="Machado M."/>
            <person name="Johnson C.S."/>
            <person name="Arredondo F."/>
            <person name="Hong C."/>
            <person name="Coffey M."/>
            <person name="Young S.K."/>
            <person name="Zeng Q."/>
            <person name="Gargeya S."/>
            <person name="Fitzgerald M."/>
            <person name="Abouelleil A."/>
            <person name="Alvarado L."/>
            <person name="Chapman S.B."/>
            <person name="Gainer-Dewar J."/>
            <person name="Goldberg J."/>
            <person name="Griggs A."/>
            <person name="Gujja S."/>
            <person name="Hansen M."/>
            <person name="Howarth C."/>
            <person name="Imamovic A."/>
            <person name="Ireland A."/>
            <person name="Larimer J."/>
            <person name="McCowan C."/>
            <person name="Murphy C."/>
            <person name="Pearson M."/>
            <person name="Poon T.W."/>
            <person name="Priest M."/>
            <person name="Roberts A."/>
            <person name="Saif S."/>
            <person name="Shea T."/>
            <person name="Sykes S."/>
            <person name="Wortman J."/>
            <person name="Nusbaum C."/>
            <person name="Birren B."/>
        </authorList>
    </citation>
    <scope>NUCLEOTIDE SEQUENCE [LARGE SCALE GENOMIC DNA]</scope>
    <source>
        <strain evidence="1">CHvinca01</strain>
    </source>
</reference>
<dbReference type="Proteomes" id="UP000054423">
    <property type="component" value="Unassembled WGS sequence"/>
</dbReference>
<evidence type="ECO:0000313" key="1">
    <source>
        <dbReference type="EMBL" id="ETL98855.1"/>
    </source>
</evidence>
<dbReference type="EMBL" id="KI678460">
    <property type="protein sequence ID" value="ETL98855.1"/>
    <property type="molecule type" value="Genomic_DNA"/>
</dbReference>
<accession>W2LQD8</accession>
<name>W2LQD8_PHYNI</name>
<proteinExistence type="predicted"/>
<gene>
    <name evidence="1" type="ORF">L917_04149</name>
</gene>
<dbReference type="OrthoDB" id="127598at2759"/>